<dbReference type="NCBIfam" id="NF033542">
    <property type="entry name" value="transpos_IS110"/>
    <property type="match status" value="1"/>
</dbReference>
<dbReference type="EMBL" id="JAGEMI010000001">
    <property type="protein sequence ID" value="MBO1866881.1"/>
    <property type="molecule type" value="Genomic_DNA"/>
</dbReference>
<evidence type="ECO:0000259" key="2">
    <source>
        <dbReference type="Pfam" id="PF02371"/>
    </source>
</evidence>
<dbReference type="GO" id="GO:0006313">
    <property type="term" value="P:DNA transposition"/>
    <property type="evidence" value="ECO:0007669"/>
    <property type="project" value="InterPro"/>
</dbReference>
<gene>
    <name evidence="4" type="ORF">J4G43_038215</name>
    <name evidence="3" type="ORF">J4G43_40125</name>
</gene>
<proteinExistence type="predicted"/>
<dbReference type="GO" id="GO:0004803">
    <property type="term" value="F:transposase activity"/>
    <property type="evidence" value="ECO:0007669"/>
    <property type="project" value="InterPro"/>
</dbReference>
<dbReference type="Pfam" id="PF01548">
    <property type="entry name" value="DEDD_Tnp_IS110"/>
    <property type="match status" value="1"/>
</dbReference>
<protein>
    <submittedName>
        <fullName evidence="3">IS110 family transposase</fullName>
    </submittedName>
</protein>
<dbReference type="Proteomes" id="UP000664702">
    <property type="component" value="Chromosome"/>
</dbReference>
<reference evidence="4 5" key="2">
    <citation type="journal article" date="2022" name="Int. J. Syst. Evol. Microbiol.">
        <title>Strains of Bradyrhizobium barranii sp. nov. associated with legumes native to Canada are symbionts of soybeans and belong to different subspecies (subsp. barranii subsp. nov. and subsp. apii subsp. nov.) and symbiovars (sv. glycinearum and sv. septentrionale).</title>
        <authorList>
            <person name="Bromfield E.S.P."/>
            <person name="Cloutier S."/>
            <person name="Wasai-Hara S."/>
            <person name="Minamisawa K."/>
        </authorList>
    </citation>
    <scope>NUCLEOTIDE SEQUENCE [LARGE SCALE GENOMIC DNA]</scope>
    <source>
        <strain evidence="4 5">144S4</strain>
    </source>
</reference>
<evidence type="ECO:0000313" key="4">
    <source>
        <dbReference type="EMBL" id="UEM10445.1"/>
    </source>
</evidence>
<evidence type="ECO:0000313" key="5">
    <source>
        <dbReference type="Proteomes" id="UP000664702"/>
    </source>
</evidence>
<dbReference type="PANTHER" id="PTHR33055">
    <property type="entry name" value="TRANSPOSASE FOR INSERTION SEQUENCE ELEMENT IS1111A"/>
    <property type="match status" value="1"/>
</dbReference>
<sequence>MQKVLYVGLDVHKVSISVTVAEDGREGAVNFIGAVPNTPAALSKLSKRLPKDGHRLEFCYEAGFCGYVIYRQLNTLGHGCTVAATSMIPRKPRERIKTDRRDSQKLAILHRSGDLTRVWVPDEGHEAMRDLIRARIDASMHLMRARQQLLAFLLRHGRAYDTGKHWTQRHRSWLAGQTFDQPAHQIVFQDYLEAVLTTLERRDQLVGRISAIAADWTMGPLVEALSALRGLDFISFATFVAAIGDLARFESARHLMAYLGPMPSEQSSGERIRRGGITKTGNTEARRMLVEAAWSYRYPPRVAKEKAEVIVRLPKAVRDIAWKAQLRLCKRYRTLSAAGKKPTVVVAAIARELCGFIWAIGREVKPATT</sequence>
<dbReference type="GO" id="GO:0003677">
    <property type="term" value="F:DNA binding"/>
    <property type="evidence" value="ECO:0007669"/>
    <property type="project" value="InterPro"/>
</dbReference>
<dbReference type="EMBL" id="CP086136">
    <property type="protein sequence ID" value="UEM10445.1"/>
    <property type="molecule type" value="Genomic_DNA"/>
</dbReference>
<dbReference type="AlphaFoldDB" id="A0A939MBQ2"/>
<reference evidence="3" key="1">
    <citation type="submission" date="2021-03" db="EMBL/GenBank/DDBJ databases">
        <title>Whole Genome Sequence of Bradyrhizobium sp. Strain 144S4.</title>
        <authorList>
            <person name="Bromfield E.S.P."/>
            <person name="Cloutier S."/>
        </authorList>
    </citation>
    <scope>NUCLEOTIDE SEQUENCE [LARGE SCALE GENOMIC DNA]</scope>
    <source>
        <strain evidence="3">144S4</strain>
    </source>
</reference>
<evidence type="ECO:0000259" key="1">
    <source>
        <dbReference type="Pfam" id="PF01548"/>
    </source>
</evidence>
<accession>A0A939MBQ2</accession>
<evidence type="ECO:0000313" key="3">
    <source>
        <dbReference type="EMBL" id="MBO1866881.1"/>
    </source>
</evidence>
<feature type="domain" description="Transposase IS116/IS110/IS902 C-terminal" evidence="2">
    <location>
        <begin position="223"/>
        <end position="296"/>
    </location>
</feature>
<dbReference type="InterPro" id="IPR047650">
    <property type="entry name" value="Transpos_IS110"/>
</dbReference>
<organism evidence="3">
    <name type="scientific">Bradyrhizobium barranii subsp. barranii</name>
    <dbReference type="NCBI Taxonomy" id="2823807"/>
    <lineage>
        <taxon>Bacteria</taxon>
        <taxon>Pseudomonadati</taxon>
        <taxon>Pseudomonadota</taxon>
        <taxon>Alphaproteobacteria</taxon>
        <taxon>Hyphomicrobiales</taxon>
        <taxon>Nitrobacteraceae</taxon>
        <taxon>Bradyrhizobium</taxon>
        <taxon>Bradyrhizobium barranii</taxon>
    </lineage>
</organism>
<dbReference type="InterPro" id="IPR002525">
    <property type="entry name" value="Transp_IS110-like_N"/>
</dbReference>
<dbReference type="KEGG" id="bban:J4G43_038215"/>
<name>A0A939MBQ2_9BRAD</name>
<dbReference type="InterPro" id="IPR003346">
    <property type="entry name" value="Transposase_20"/>
</dbReference>
<feature type="domain" description="Transposase IS110-like N-terminal" evidence="1">
    <location>
        <begin position="7"/>
        <end position="154"/>
    </location>
</feature>
<dbReference type="PANTHER" id="PTHR33055:SF3">
    <property type="entry name" value="PUTATIVE TRANSPOSASE FOR IS117-RELATED"/>
    <property type="match status" value="1"/>
</dbReference>
<dbReference type="Pfam" id="PF02371">
    <property type="entry name" value="Transposase_20"/>
    <property type="match status" value="1"/>
</dbReference>
<dbReference type="RefSeq" id="WP_208088067.1">
    <property type="nucleotide sequence ID" value="NZ_CP086136.1"/>
</dbReference>